<feature type="transmembrane region" description="Helical" evidence="7">
    <location>
        <begin position="120"/>
        <end position="149"/>
    </location>
</feature>
<evidence type="ECO:0000256" key="6">
    <source>
        <dbReference type="RuleBase" id="RU003943"/>
    </source>
</evidence>
<keyword evidence="6" id="KW-0813">Transport</keyword>
<keyword evidence="9" id="KW-1185">Reference proteome</keyword>
<dbReference type="Pfam" id="PF00950">
    <property type="entry name" value="ABC-3"/>
    <property type="match status" value="1"/>
</dbReference>
<feature type="transmembrane region" description="Helical" evidence="7">
    <location>
        <begin position="219"/>
        <end position="239"/>
    </location>
</feature>
<dbReference type="RefSeq" id="WP_098061999.1">
    <property type="nucleotide sequence ID" value="NZ_PDEP01000006.1"/>
</dbReference>
<feature type="transmembrane region" description="Helical" evidence="7">
    <location>
        <begin position="62"/>
        <end position="79"/>
    </location>
</feature>
<evidence type="ECO:0000256" key="3">
    <source>
        <dbReference type="ARBA" id="ARBA00022692"/>
    </source>
</evidence>
<evidence type="ECO:0000313" key="9">
    <source>
        <dbReference type="Proteomes" id="UP000221024"/>
    </source>
</evidence>
<evidence type="ECO:0000256" key="5">
    <source>
        <dbReference type="ARBA" id="ARBA00023136"/>
    </source>
</evidence>
<evidence type="ECO:0000313" key="8">
    <source>
        <dbReference type="EMBL" id="PEN06969.1"/>
    </source>
</evidence>
<feature type="transmembrane region" description="Helical" evidence="7">
    <location>
        <begin position="12"/>
        <end position="32"/>
    </location>
</feature>
<feature type="transmembrane region" description="Helical" evidence="7">
    <location>
        <begin position="38"/>
        <end position="57"/>
    </location>
</feature>
<dbReference type="AlphaFoldDB" id="A0A2H3NPC0"/>
<dbReference type="EMBL" id="PDEP01000006">
    <property type="protein sequence ID" value="PEN06969.1"/>
    <property type="molecule type" value="Genomic_DNA"/>
</dbReference>
<dbReference type="PANTHER" id="PTHR30477">
    <property type="entry name" value="ABC-TRANSPORTER METAL-BINDING PROTEIN"/>
    <property type="match status" value="1"/>
</dbReference>
<dbReference type="GO" id="GO:0043190">
    <property type="term" value="C:ATP-binding cassette (ABC) transporter complex"/>
    <property type="evidence" value="ECO:0007669"/>
    <property type="project" value="InterPro"/>
</dbReference>
<reference evidence="8 9" key="1">
    <citation type="submission" date="2017-10" db="EMBL/GenBank/DDBJ databases">
        <title>Draft genome of Longimonas halophila.</title>
        <authorList>
            <person name="Goh K.M."/>
            <person name="Shamsir M.S."/>
            <person name="Lim S.W."/>
        </authorList>
    </citation>
    <scope>NUCLEOTIDE SEQUENCE [LARGE SCALE GENOMIC DNA]</scope>
    <source>
        <strain evidence="8 9">KCTC 42399</strain>
    </source>
</reference>
<evidence type="ECO:0000256" key="7">
    <source>
        <dbReference type="SAM" id="Phobius"/>
    </source>
</evidence>
<name>A0A2H3NPC0_9BACT</name>
<feature type="transmembrane region" description="Helical" evidence="7">
    <location>
        <begin position="245"/>
        <end position="263"/>
    </location>
</feature>
<comment type="subcellular location">
    <subcellularLocation>
        <location evidence="6">Cell membrane</location>
        <topology evidence="6">Multi-pass membrane protein</topology>
    </subcellularLocation>
    <subcellularLocation>
        <location evidence="1">Membrane</location>
        <topology evidence="1">Multi-pass membrane protein</topology>
    </subcellularLocation>
</comment>
<gene>
    <name evidence="8" type="ORF">CRI93_07450</name>
</gene>
<feature type="transmembrane region" description="Helical" evidence="7">
    <location>
        <begin position="91"/>
        <end position="108"/>
    </location>
</feature>
<proteinExistence type="inferred from homology"/>
<evidence type="ECO:0000256" key="4">
    <source>
        <dbReference type="ARBA" id="ARBA00022989"/>
    </source>
</evidence>
<feature type="transmembrane region" description="Helical" evidence="7">
    <location>
        <begin position="174"/>
        <end position="207"/>
    </location>
</feature>
<comment type="caution">
    <text evidence="8">The sequence shown here is derived from an EMBL/GenBank/DDBJ whole genome shotgun (WGS) entry which is preliminary data.</text>
</comment>
<keyword evidence="5 7" id="KW-0472">Membrane</keyword>
<sequence length="264" mass="27853">MIDALQYPFMQRALVVGVCLGALASYYGAFVVQRRMSFLGVGLSHAAFGGIALGLLLGIEPFWVAVPFTVGVGWAIAWISDHGPLTSDTAIGILFAVAIALGVVLLSYRQQYTADAFTYLFGSILAVEAFDVGVLLALVVGTAALAPLWPRWAYATFDRTLARADGVPVQRDDLMLITCIAITVVAAVKLVGAILVTAFLVVPAATARLHARSFRTMTLGAMGVGTTTAVAGLFASFYLDWPSGAAIILMQALVFSLALAVSYR</sequence>
<protein>
    <submittedName>
        <fullName evidence="8">Manganese transporter</fullName>
    </submittedName>
</protein>
<evidence type="ECO:0000256" key="2">
    <source>
        <dbReference type="ARBA" id="ARBA00008034"/>
    </source>
</evidence>
<dbReference type="CDD" id="cd06550">
    <property type="entry name" value="TM_ABC_iron-siderophores_like"/>
    <property type="match status" value="1"/>
</dbReference>
<accession>A0A2H3NPC0</accession>
<dbReference type="PANTHER" id="PTHR30477:SF0">
    <property type="entry name" value="METAL TRANSPORT SYSTEM MEMBRANE PROTEIN TM_0125-RELATED"/>
    <property type="match status" value="1"/>
</dbReference>
<dbReference type="OrthoDB" id="9798540at2"/>
<keyword evidence="4 7" id="KW-1133">Transmembrane helix</keyword>
<dbReference type="Proteomes" id="UP000221024">
    <property type="component" value="Unassembled WGS sequence"/>
</dbReference>
<dbReference type="InterPro" id="IPR037294">
    <property type="entry name" value="ABC_BtuC-like"/>
</dbReference>
<dbReference type="Gene3D" id="1.10.3470.10">
    <property type="entry name" value="ABC transporter involved in vitamin B12 uptake, BtuC"/>
    <property type="match status" value="1"/>
</dbReference>
<organism evidence="8 9">
    <name type="scientific">Longimonas halophila</name>
    <dbReference type="NCBI Taxonomy" id="1469170"/>
    <lineage>
        <taxon>Bacteria</taxon>
        <taxon>Pseudomonadati</taxon>
        <taxon>Rhodothermota</taxon>
        <taxon>Rhodothermia</taxon>
        <taxon>Rhodothermales</taxon>
        <taxon>Salisaetaceae</taxon>
        <taxon>Longimonas</taxon>
    </lineage>
</organism>
<dbReference type="GO" id="GO:0055085">
    <property type="term" value="P:transmembrane transport"/>
    <property type="evidence" value="ECO:0007669"/>
    <property type="project" value="InterPro"/>
</dbReference>
<comment type="similarity">
    <text evidence="2 6">Belongs to the ABC-3 integral membrane protein family.</text>
</comment>
<keyword evidence="3 6" id="KW-0812">Transmembrane</keyword>
<evidence type="ECO:0000256" key="1">
    <source>
        <dbReference type="ARBA" id="ARBA00004141"/>
    </source>
</evidence>
<dbReference type="InterPro" id="IPR001626">
    <property type="entry name" value="ABC_TroCD"/>
</dbReference>
<dbReference type="SUPFAM" id="SSF81345">
    <property type="entry name" value="ABC transporter involved in vitamin B12 uptake, BtuC"/>
    <property type="match status" value="1"/>
</dbReference>